<protein>
    <submittedName>
        <fullName evidence="2">Uncharacterized protein</fullName>
    </submittedName>
</protein>
<gene>
    <name evidence="2" type="ORF">SAMN02745190_01888</name>
</gene>
<keyword evidence="1" id="KW-0812">Transmembrane</keyword>
<evidence type="ECO:0000313" key="2">
    <source>
        <dbReference type="EMBL" id="SHF11944.1"/>
    </source>
</evidence>
<sequence>MIQLYAVIWMCVNGFGLYMMRDSEAEEKGAAEKAEEIIEEIEFMEKFTSYEFSGKEFLIYFAVFLAMDIGGYYLAAGHVEFAPWTLWLFYAAVGFLAVDAVLDLYSLYDIIHTKDSKESKEKFAESLRSAGESLNWISFLSLGGKFLVSVALVLWTVFPR</sequence>
<dbReference type="STRING" id="1123243.SAMN02745190_01888"/>
<keyword evidence="1" id="KW-0472">Membrane</keyword>
<evidence type="ECO:0000256" key="1">
    <source>
        <dbReference type="SAM" id="Phobius"/>
    </source>
</evidence>
<accession>A0A1M4Z1K4</accession>
<name>A0A1M4Z1K4_9FIRM</name>
<keyword evidence="1" id="KW-1133">Transmembrane helix</keyword>
<dbReference type="Proteomes" id="UP000184404">
    <property type="component" value="Unassembled WGS sequence"/>
</dbReference>
<dbReference type="EMBL" id="FQUG01000007">
    <property type="protein sequence ID" value="SHF11944.1"/>
    <property type="molecule type" value="Genomic_DNA"/>
</dbReference>
<reference evidence="2 3" key="1">
    <citation type="submission" date="2016-11" db="EMBL/GenBank/DDBJ databases">
        <authorList>
            <person name="Jaros S."/>
            <person name="Januszkiewicz K."/>
            <person name="Wedrychowicz H."/>
        </authorList>
    </citation>
    <scope>NUCLEOTIDE SEQUENCE [LARGE SCALE GENOMIC DNA]</scope>
    <source>
        <strain evidence="2 3">DSM 10502</strain>
    </source>
</reference>
<dbReference type="RefSeq" id="WP_072935975.1">
    <property type="nucleotide sequence ID" value="NZ_FQUG01000007.1"/>
</dbReference>
<feature type="transmembrane region" description="Helical" evidence="1">
    <location>
        <begin position="57"/>
        <end position="75"/>
    </location>
</feature>
<organism evidence="2 3">
    <name type="scientific">Schwartzia succinivorans DSM 10502</name>
    <dbReference type="NCBI Taxonomy" id="1123243"/>
    <lineage>
        <taxon>Bacteria</taxon>
        <taxon>Bacillati</taxon>
        <taxon>Bacillota</taxon>
        <taxon>Negativicutes</taxon>
        <taxon>Selenomonadales</taxon>
        <taxon>Selenomonadaceae</taxon>
        <taxon>Schwartzia</taxon>
    </lineage>
</organism>
<proteinExistence type="predicted"/>
<keyword evidence="3" id="KW-1185">Reference proteome</keyword>
<dbReference type="AlphaFoldDB" id="A0A1M4Z1K4"/>
<feature type="transmembrane region" description="Helical" evidence="1">
    <location>
        <begin position="136"/>
        <end position="158"/>
    </location>
</feature>
<evidence type="ECO:0000313" key="3">
    <source>
        <dbReference type="Proteomes" id="UP000184404"/>
    </source>
</evidence>
<feature type="transmembrane region" description="Helical" evidence="1">
    <location>
        <begin position="87"/>
        <end position="108"/>
    </location>
</feature>